<dbReference type="GO" id="GO:0008270">
    <property type="term" value="F:zinc ion binding"/>
    <property type="evidence" value="ECO:0007669"/>
    <property type="project" value="UniProtKB-KW"/>
</dbReference>
<dbReference type="PROSITE" id="PS51128">
    <property type="entry name" value="ZF_DKSA_2"/>
    <property type="match status" value="1"/>
</dbReference>
<proteinExistence type="predicted"/>
<evidence type="ECO:0000256" key="2">
    <source>
        <dbReference type="ARBA" id="ARBA00022771"/>
    </source>
</evidence>
<evidence type="ECO:0000259" key="7">
    <source>
        <dbReference type="Pfam" id="PF01258"/>
    </source>
</evidence>
<feature type="coiled-coil region" evidence="5">
    <location>
        <begin position="56"/>
        <end position="83"/>
    </location>
</feature>
<keyword evidence="9" id="KW-1185">Reference proteome</keyword>
<dbReference type="AlphaFoldDB" id="A0A7Y9E8G6"/>
<dbReference type="Proteomes" id="UP000535511">
    <property type="component" value="Unassembled WGS sequence"/>
</dbReference>
<dbReference type="InterPro" id="IPR000962">
    <property type="entry name" value="Znf_DskA_TraR"/>
</dbReference>
<dbReference type="Pfam" id="PF01258">
    <property type="entry name" value="zf-dskA_traR"/>
    <property type="match status" value="1"/>
</dbReference>
<dbReference type="InterPro" id="IPR020458">
    <property type="entry name" value="Znf_DskA_TraR_CS"/>
</dbReference>
<protein>
    <submittedName>
        <fullName evidence="8">RNA polymerase-binding transcription factor DksA</fullName>
    </submittedName>
</protein>
<evidence type="ECO:0000256" key="1">
    <source>
        <dbReference type="ARBA" id="ARBA00022723"/>
    </source>
</evidence>
<comment type="caution">
    <text evidence="8">The sequence shown here is derived from an EMBL/GenBank/DDBJ whole genome shotgun (WGS) entry which is preliminary data.</text>
</comment>
<keyword evidence="3" id="KW-0862">Zinc</keyword>
<keyword evidence="2" id="KW-0863">Zinc-finger</keyword>
<sequence>MSDPGAVPPGAAARLAAERTRTTQRLDRLRHDFLGVVDASRDSNADDEHDPEGATIAFERSQVDALLRQAEEHLAEVDAAYERLAHGGYGRCEVCGRPIAAERLEARPTARTCISCA</sequence>
<evidence type="ECO:0000256" key="4">
    <source>
        <dbReference type="PROSITE-ProRule" id="PRU00510"/>
    </source>
</evidence>
<name>A0A7Y9E8G6_9ACTN</name>
<feature type="zinc finger region" description="dksA C4-type" evidence="4">
    <location>
        <begin position="92"/>
        <end position="116"/>
    </location>
</feature>
<keyword evidence="1" id="KW-0479">Metal-binding</keyword>
<dbReference type="PROSITE" id="PS01102">
    <property type="entry name" value="ZF_DKSA_1"/>
    <property type="match status" value="1"/>
</dbReference>
<dbReference type="PANTHER" id="PTHR33823:SF4">
    <property type="entry name" value="GENERAL STRESS PROTEIN 16O"/>
    <property type="match status" value="1"/>
</dbReference>
<evidence type="ECO:0000256" key="6">
    <source>
        <dbReference type="SAM" id="MobiDB-lite"/>
    </source>
</evidence>
<dbReference type="Gene3D" id="1.20.120.910">
    <property type="entry name" value="DksA, coiled-coil domain"/>
    <property type="match status" value="1"/>
</dbReference>
<feature type="domain" description="Zinc finger DksA/TraR C4-type" evidence="7">
    <location>
        <begin position="87"/>
        <end position="117"/>
    </location>
</feature>
<accession>A0A7Y9E8G6</accession>
<dbReference type="RefSeq" id="WP_179664706.1">
    <property type="nucleotide sequence ID" value="NZ_JACCBG010000001.1"/>
</dbReference>
<evidence type="ECO:0000313" key="9">
    <source>
        <dbReference type="Proteomes" id="UP000535511"/>
    </source>
</evidence>
<gene>
    <name evidence="8" type="ORF">BJZ21_003236</name>
</gene>
<evidence type="ECO:0000256" key="5">
    <source>
        <dbReference type="SAM" id="Coils"/>
    </source>
</evidence>
<evidence type="ECO:0000256" key="3">
    <source>
        <dbReference type="ARBA" id="ARBA00022833"/>
    </source>
</evidence>
<dbReference type="EMBL" id="JACCBG010000001">
    <property type="protein sequence ID" value="NYD43153.1"/>
    <property type="molecule type" value="Genomic_DNA"/>
</dbReference>
<dbReference type="SUPFAM" id="SSF57716">
    <property type="entry name" value="Glucocorticoid receptor-like (DNA-binding domain)"/>
    <property type="match status" value="1"/>
</dbReference>
<reference evidence="8 9" key="1">
    <citation type="submission" date="2020-07" db="EMBL/GenBank/DDBJ databases">
        <title>Sequencing the genomes of 1000 actinobacteria strains.</title>
        <authorList>
            <person name="Klenk H.-P."/>
        </authorList>
    </citation>
    <scope>NUCLEOTIDE SEQUENCE [LARGE SCALE GENOMIC DNA]</scope>
    <source>
        <strain evidence="8 9">DSM 21350</strain>
    </source>
</reference>
<dbReference type="PANTHER" id="PTHR33823">
    <property type="entry name" value="RNA POLYMERASE-BINDING TRANSCRIPTION FACTOR DKSA-RELATED"/>
    <property type="match status" value="1"/>
</dbReference>
<evidence type="ECO:0000313" key="8">
    <source>
        <dbReference type="EMBL" id="NYD43153.1"/>
    </source>
</evidence>
<feature type="region of interest" description="Disordered" evidence="6">
    <location>
        <begin position="1"/>
        <end position="21"/>
    </location>
</feature>
<organism evidence="8 9">
    <name type="scientific">Nocardioides panaciterrulae</name>
    <dbReference type="NCBI Taxonomy" id="661492"/>
    <lineage>
        <taxon>Bacteria</taxon>
        <taxon>Bacillati</taxon>
        <taxon>Actinomycetota</taxon>
        <taxon>Actinomycetes</taxon>
        <taxon>Propionibacteriales</taxon>
        <taxon>Nocardioidaceae</taxon>
        <taxon>Nocardioides</taxon>
    </lineage>
</organism>
<keyword evidence="5" id="KW-0175">Coiled coil</keyword>